<evidence type="ECO:0000256" key="1">
    <source>
        <dbReference type="ARBA" id="ARBA00000527"/>
    </source>
</evidence>
<dbReference type="InterPro" id="IPR036907">
    <property type="entry name" value="5'-Nucleotdase_C_sf"/>
</dbReference>
<keyword evidence="7" id="KW-0732">Signal</keyword>
<dbReference type="CDD" id="cd07410">
    <property type="entry name" value="MPP_CpdB_N"/>
    <property type="match status" value="1"/>
</dbReference>
<dbReference type="SUPFAM" id="SSF56300">
    <property type="entry name" value="Metallo-dependent phosphatases"/>
    <property type="match status" value="1"/>
</dbReference>
<keyword evidence="8 11" id="KW-0547">Nucleotide-binding</keyword>
<evidence type="ECO:0000313" key="15">
    <source>
        <dbReference type="Proteomes" id="UP000000441"/>
    </source>
</evidence>
<evidence type="ECO:0000313" key="14">
    <source>
        <dbReference type="EMBL" id="ACM13919.1"/>
    </source>
</evidence>
<dbReference type="EMBL" id="CP000227">
    <property type="protein sequence ID" value="ACM13919.1"/>
    <property type="molecule type" value="Genomic_DNA"/>
</dbReference>
<dbReference type="InterPro" id="IPR041827">
    <property type="entry name" value="CpdB_N"/>
</dbReference>
<feature type="domain" description="Calcineurin-like phosphoesterase" evidence="12">
    <location>
        <begin position="12"/>
        <end position="245"/>
    </location>
</feature>
<proteinExistence type="inferred from homology"/>
<evidence type="ECO:0000256" key="3">
    <source>
        <dbReference type="ARBA" id="ARBA00001968"/>
    </source>
</evidence>
<dbReference type="InterPro" id="IPR004843">
    <property type="entry name" value="Calcineurin-like_PHP"/>
</dbReference>
<comment type="cofactor">
    <cofactor evidence="3">
        <name>a divalent metal cation</name>
        <dbReference type="ChEBI" id="CHEBI:60240"/>
    </cofactor>
</comment>
<organism evidence="14 15">
    <name type="scientific">Bacillus cereus (strain Q1)</name>
    <dbReference type="NCBI Taxonomy" id="361100"/>
    <lineage>
        <taxon>Bacteria</taxon>
        <taxon>Bacillati</taxon>
        <taxon>Bacillota</taxon>
        <taxon>Bacilli</taxon>
        <taxon>Bacillales</taxon>
        <taxon>Bacillaceae</taxon>
        <taxon>Bacillus</taxon>
        <taxon>Bacillus cereus group</taxon>
    </lineage>
</organism>
<feature type="domain" description="5'-Nucleotidase C-terminal" evidence="13">
    <location>
        <begin position="321"/>
        <end position="491"/>
    </location>
</feature>
<evidence type="ECO:0000259" key="12">
    <source>
        <dbReference type="Pfam" id="PF00149"/>
    </source>
</evidence>
<evidence type="ECO:0000256" key="2">
    <source>
        <dbReference type="ARBA" id="ARBA00001730"/>
    </source>
</evidence>
<evidence type="ECO:0000256" key="6">
    <source>
        <dbReference type="ARBA" id="ARBA00022723"/>
    </source>
</evidence>
<dbReference type="HOGENOM" id="CLU_005854_4_4_9"/>
<evidence type="ECO:0000256" key="7">
    <source>
        <dbReference type="ARBA" id="ARBA00022729"/>
    </source>
</evidence>
<evidence type="ECO:0000256" key="9">
    <source>
        <dbReference type="ARBA" id="ARBA00022801"/>
    </source>
</evidence>
<comment type="similarity">
    <text evidence="5 11">Belongs to the 5'-nucleotidase family.</text>
</comment>
<dbReference type="Gene3D" id="3.90.780.10">
    <property type="entry name" value="5'-Nucleotidase, C-terminal domain"/>
    <property type="match status" value="1"/>
</dbReference>
<dbReference type="GO" id="GO:0000166">
    <property type="term" value="F:nucleotide binding"/>
    <property type="evidence" value="ECO:0007669"/>
    <property type="project" value="UniProtKB-KW"/>
</dbReference>
<evidence type="ECO:0000256" key="5">
    <source>
        <dbReference type="ARBA" id="ARBA00006654"/>
    </source>
</evidence>
<keyword evidence="10" id="KW-0511">Multifunctional enzyme</keyword>
<dbReference type="PRINTS" id="PR01607">
    <property type="entry name" value="APYRASEFAMLY"/>
</dbReference>
<dbReference type="SUPFAM" id="SSF55816">
    <property type="entry name" value="5'-nucleotidase (syn. UDP-sugar hydrolase), C-terminal domain"/>
    <property type="match status" value="1"/>
</dbReference>
<dbReference type="GO" id="GO:0008663">
    <property type="term" value="F:2',3'-cyclic-nucleotide 2'-phosphodiesterase activity"/>
    <property type="evidence" value="ECO:0007669"/>
    <property type="project" value="UniProtKB-EC"/>
</dbReference>
<dbReference type="AlphaFoldDB" id="B9IUK9"/>
<evidence type="ECO:0000256" key="4">
    <source>
        <dbReference type="ARBA" id="ARBA00004196"/>
    </source>
</evidence>
<dbReference type="Pfam" id="PF00149">
    <property type="entry name" value="Metallophos"/>
    <property type="match status" value="1"/>
</dbReference>
<comment type="catalytic activity">
    <reaction evidence="2">
        <text>a nucleoside 2',3'-cyclic phosphate + H2O = a nucleoside 3'-phosphate + H(+)</text>
        <dbReference type="Rhea" id="RHEA:19621"/>
        <dbReference type="ChEBI" id="CHEBI:15377"/>
        <dbReference type="ChEBI" id="CHEBI:15378"/>
        <dbReference type="ChEBI" id="CHEBI:66949"/>
        <dbReference type="ChEBI" id="CHEBI:66954"/>
        <dbReference type="EC" id="3.1.4.16"/>
    </reaction>
</comment>
<dbReference type="KEGG" id="bcq:BCQ_3491"/>
<dbReference type="GO" id="GO:0008254">
    <property type="term" value="F:3'-nucleotidase activity"/>
    <property type="evidence" value="ECO:0007669"/>
    <property type="project" value="UniProtKB-EC"/>
</dbReference>
<dbReference type="Pfam" id="PF02872">
    <property type="entry name" value="5_nucleotid_C"/>
    <property type="match status" value="1"/>
</dbReference>
<evidence type="ECO:0000256" key="11">
    <source>
        <dbReference type="RuleBase" id="RU362119"/>
    </source>
</evidence>
<dbReference type="InterPro" id="IPR029052">
    <property type="entry name" value="Metallo-depent_PP-like"/>
</dbReference>
<dbReference type="GO" id="GO:0046872">
    <property type="term" value="F:metal ion binding"/>
    <property type="evidence" value="ECO:0007669"/>
    <property type="project" value="UniProtKB-KW"/>
</dbReference>
<dbReference type="PROSITE" id="PS00786">
    <property type="entry name" value="5_NUCLEOTIDASE_2"/>
    <property type="match status" value="1"/>
</dbReference>
<dbReference type="InterPro" id="IPR008334">
    <property type="entry name" value="5'-Nucleotdase_C"/>
</dbReference>
<keyword evidence="6" id="KW-0479">Metal-binding</keyword>
<accession>B9IUK9</accession>
<comment type="catalytic activity">
    <reaction evidence="1">
        <text>a ribonucleoside 3'-phosphate + H2O = a ribonucleoside + phosphate</text>
        <dbReference type="Rhea" id="RHEA:10144"/>
        <dbReference type="ChEBI" id="CHEBI:13197"/>
        <dbReference type="ChEBI" id="CHEBI:15377"/>
        <dbReference type="ChEBI" id="CHEBI:18254"/>
        <dbReference type="ChEBI" id="CHEBI:43474"/>
        <dbReference type="EC" id="3.1.3.6"/>
    </reaction>
</comment>
<reference evidence="14 15" key="1">
    <citation type="journal article" date="2009" name="J. Bacteriol.">
        <title>Complete genome sequence of the extremophilic Bacillus cereus strain Q1 with industrial applications.</title>
        <authorList>
            <person name="Xiong Z."/>
            <person name="Jiang Y."/>
            <person name="Qi D."/>
            <person name="Lu H."/>
            <person name="Yang F."/>
            <person name="Yang J."/>
            <person name="Chen L."/>
            <person name="Sun L."/>
            <person name="Xu X."/>
            <person name="Xue Y."/>
            <person name="Zhu Y."/>
            <person name="Jin Q."/>
        </authorList>
    </citation>
    <scope>NUCLEOTIDE SEQUENCE [LARGE SCALE GENOMIC DNA]</scope>
    <source>
        <strain evidence="14 15">Q1</strain>
    </source>
</reference>
<gene>
    <name evidence="14" type="primary">cpdC</name>
    <name evidence="14" type="ordered locus">BCQ_3491</name>
</gene>
<dbReference type="PANTHER" id="PTHR11575:SF6">
    <property type="entry name" value="2',3'-CYCLIC-NUCLEOTIDE 2'-PHOSPHODIESTERASE_3'-NUCLEOTIDASE"/>
    <property type="match status" value="1"/>
</dbReference>
<evidence type="ECO:0000256" key="10">
    <source>
        <dbReference type="ARBA" id="ARBA00023268"/>
    </source>
</evidence>
<evidence type="ECO:0000259" key="13">
    <source>
        <dbReference type="Pfam" id="PF02872"/>
    </source>
</evidence>
<dbReference type="InterPro" id="IPR006146">
    <property type="entry name" value="5'-Nucleotdase_CS"/>
</dbReference>
<dbReference type="GO" id="GO:0009166">
    <property type="term" value="P:nucleotide catabolic process"/>
    <property type="evidence" value="ECO:0007669"/>
    <property type="project" value="InterPro"/>
</dbReference>
<protein>
    <submittedName>
        <fullName evidence="14">2',3'-cyclic-nucleotide 2'-phosphodiesterase</fullName>
    </submittedName>
</protein>
<dbReference type="Proteomes" id="UP000000441">
    <property type="component" value="Chromosome"/>
</dbReference>
<dbReference type="Gene3D" id="3.60.21.10">
    <property type="match status" value="1"/>
</dbReference>
<name>B9IUK9_BACCQ</name>
<evidence type="ECO:0000256" key="8">
    <source>
        <dbReference type="ARBA" id="ARBA00022741"/>
    </source>
</evidence>
<sequence>MILNQNQIVTLNILLTSDIHGTVYPIHYQDNSPAEIGLAKISTLIKKERSQNKNVLLIDNGDFIQGTPFTYHYATYEKDKKNPMSLIANYLRYDAAVIGNHEFNYGMDVLNNAISTANSPYLSANILDKSSKKPYFGKPYIIKHIEANIKIAILGVTTHYIPNWEQPHHIKDLQFEDALETTKNWVSYIHEHEKPDLLVVAYHGGFERDLQTGEPTEVLTGENQGYAMCHEIEGIDILLTGHQHREMAQTVGNDVTILQTGCNGHSVGKVTVTFEKMKQEWVKKESYSELLTVQEIEADPDVLYLVTDYEEKTQKWLDQPIGTIHGDMQISDAMQTRLQDHPFIEFINKIQMDMANVSISCTSLFHNTSPGFPTYVTMRDIVSNYIYPNTLKVIRITGADIKDALELSASYFTLKEDGTIIVNPSYIEPKPQHYNYDMWEGISYVLNISKPIGDRVESLQHKGTPLNMSEEYDVVMNNYRASGGGNFFMFQNKPVIKDIPTDMSELIANYILKHKKIEATVNNNWKVIK</sequence>
<dbReference type="PANTHER" id="PTHR11575">
    <property type="entry name" value="5'-NUCLEOTIDASE-RELATED"/>
    <property type="match status" value="1"/>
</dbReference>
<comment type="subcellular location">
    <subcellularLocation>
        <location evidence="4">Cell envelope</location>
    </subcellularLocation>
</comment>
<keyword evidence="9 11" id="KW-0378">Hydrolase</keyword>
<dbReference type="GO" id="GO:0030288">
    <property type="term" value="C:outer membrane-bounded periplasmic space"/>
    <property type="evidence" value="ECO:0007669"/>
    <property type="project" value="TreeGrafter"/>
</dbReference>
<dbReference type="InterPro" id="IPR006179">
    <property type="entry name" value="5_nucleotidase/apyrase"/>
</dbReference>
<dbReference type="FunFam" id="3.90.780.10:FF:000010">
    <property type="entry name" value="2',3'-cyclic-nucleotide 2'-phosphodiesterase / 3'-nucleotidase"/>
    <property type="match status" value="1"/>
</dbReference>